<dbReference type="PANTHER" id="PTHR30250:SF11">
    <property type="entry name" value="O-ANTIGEN TRANSPORTER-RELATED"/>
    <property type="match status" value="1"/>
</dbReference>
<feature type="transmembrane region" description="Helical" evidence="6">
    <location>
        <begin position="141"/>
        <end position="158"/>
    </location>
</feature>
<dbReference type="Pfam" id="PF01943">
    <property type="entry name" value="Polysacc_synt"/>
    <property type="match status" value="1"/>
</dbReference>
<evidence type="ECO:0000256" key="2">
    <source>
        <dbReference type="ARBA" id="ARBA00022475"/>
    </source>
</evidence>
<feature type="transmembrane region" description="Helical" evidence="6">
    <location>
        <begin position="331"/>
        <end position="352"/>
    </location>
</feature>
<dbReference type="PANTHER" id="PTHR30250">
    <property type="entry name" value="PST FAMILY PREDICTED COLANIC ACID TRANSPORTER"/>
    <property type="match status" value="1"/>
</dbReference>
<dbReference type="EMBL" id="VLLI01000005">
    <property type="protein sequence ID" value="TWJ00643.1"/>
    <property type="molecule type" value="Genomic_DNA"/>
</dbReference>
<feature type="transmembrane region" description="Helical" evidence="6">
    <location>
        <begin position="202"/>
        <end position="223"/>
    </location>
</feature>
<name>A0A562U490_9SPHI</name>
<keyword evidence="8" id="KW-1185">Reference proteome</keyword>
<keyword evidence="5 6" id="KW-0472">Membrane</keyword>
<evidence type="ECO:0000313" key="8">
    <source>
        <dbReference type="Proteomes" id="UP000317010"/>
    </source>
</evidence>
<reference evidence="7 8" key="1">
    <citation type="submission" date="2019-07" db="EMBL/GenBank/DDBJ databases">
        <title>Genomic Encyclopedia of Archaeal and Bacterial Type Strains, Phase II (KMG-II): from individual species to whole genera.</title>
        <authorList>
            <person name="Goeker M."/>
        </authorList>
    </citation>
    <scope>NUCLEOTIDE SEQUENCE [LARGE SCALE GENOMIC DNA]</scope>
    <source>
        <strain evidence="7 8">ATCC BAA-1854</strain>
    </source>
</reference>
<dbReference type="InterPro" id="IPR050833">
    <property type="entry name" value="Poly_Biosynth_Transport"/>
</dbReference>
<feature type="transmembrane region" description="Helical" evidence="6">
    <location>
        <begin position="21"/>
        <end position="45"/>
    </location>
</feature>
<dbReference type="InterPro" id="IPR002797">
    <property type="entry name" value="Polysacc_synth"/>
</dbReference>
<feature type="transmembrane region" description="Helical" evidence="6">
    <location>
        <begin position="179"/>
        <end position="196"/>
    </location>
</feature>
<evidence type="ECO:0000256" key="3">
    <source>
        <dbReference type="ARBA" id="ARBA00022692"/>
    </source>
</evidence>
<feature type="transmembrane region" description="Helical" evidence="6">
    <location>
        <begin position="244"/>
        <end position="265"/>
    </location>
</feature>
<keyword evidence="3 6" id="KW-0812">Transmembrane</keyword>
<evidence type="ECO:0000256" key="1">
    <source>
        <dbReference type="ARBA" id="ARBA00004651"/>
    </source>
</evidence>
<keyword evidence="4 6" id="KW-1133">Transmembrane helix</keyword>
<evidence type="ECO:0000313" key="7">
    <source>
        <dbReference type="EMBL" id="TWJ00643.1"/>
    </source>
</evidence>
<dbReference type="RefSeq" id="WP_170227729.1">
    <property type="nucleotide sequence ID" value="NZ_VLLI01000005.1"/>
</dbReference>
<accession>A0A562U490</accession>
<protein>
    <submittedName>
        <fullName evidence="7">Na+-driven multidrug efflux pump</fullName>
    </submittedName>
</protein>
<dbReference type="AlphaFoldDB" id="A0A562U490"/>
<organism evidence="7 8">
    <name type="scientific">Mucilaginibacter frigoritolerans</name>
    <dbReference type="NCBI Taxonomy" id="652788"/>
    <lineage>
        <taxon>Bacteria</taxon>
        <taxon>Pseudomonadati</taxon>
        <taxon>Bacteroidota</taxon>
        <taxon>Sphingobacteriia</taxon>
        <taxon>Sphingobacteriales</taxon>
        <taxon>Sphingobacteriaceae</taxon>
        <taxon>Mucilaginibacter</taxon>
    </lineage>
</organism>
<proteinExistence type="predicted"/>
<feature type="transmembrane region" description="Helical" evidence="6">
    <location>
        <begin position="358"/>
        <end position="379"/>
    </location>
</feature>
<sequence>MIKLLKNNITSLFDQSSGRTAKVNFNIVVSFLLRAVSIIVSFLTISFSLKLLDTNKYGIWLAISSTVSWISILDIGLANGLRNKVAEYFAVGKYEDAKIAVSSTYAILLMIVVPILLLFVIFLQFANWNSIFNTRLVEKELLYTVATVFVGLLLQFFLKPISSILQGDQKIYKANLIQLICNFIPLVPIVLFSKFLKGSMVSLAFAQTILPVFVLLLYTLILFKTQYKIIRPSFKHINLAKSKSLFGLSLAFFIVQIAGVFLFSTSEIIITREFGGADVTLYNLLYKYFSTTTLVLNIILATYWGAFTNAFALNDFDWIRNSIRKLVRTSWFLFAGILAQLLLVVPVFKIWVGPKIHVPFILSLNMAIYFSVVLFTAMYSMVLNGTGRIKLQAIVSIITGVLHVPVVLFFIKYFHWGLNSLTYATTLWVTIQLIVWRREIKAVLKNPKKAQEIILSEPSLVEDSKY</sequence>
<keyword evidence="2" id="KW-1003">Cell membrane</keyword>
<dbReference type="Proteomes" id="UP000317010">
    <property type="component" value="Unassembled WGS sequence"/>
</dbReference>
<comment type="subcellular location">
    <subcellularLocation>
        <location evidence="1">Cell membrane</location>
        <topology evidence="1">Multi-pass membrane protein</topology>
    </subcellularLocation>
</comment>
<evidence type="ECO:0000256" key="4">
    <source>
        <dbReference type="ARBA" id="ARBA00022989"/>
    </source>
</evidence>
<evidence type="ECO:0000256" key="6">
    <source>
        <dbReference type="SAM" id="Phobius"/>
    </source>
</evidence>
<feature type="transmembrane region" description="Helical" evidence="6">
    <location>
        <begin position="285"/>
        <end position="311"/>
    </location>
</feature>
<dbReference type="GO" id="GO:0005886">
    <property type="term" value="C:plasma membrane"/>
    <property type="evidence" value="ECO:0007669"/>
    <property type="project" value="UniProtKB-SubCell"/>
</dbReference>
<feature type="transmembrane region" description="Helical" evidence="6">
    <location>
        <begin position="57"/>
        <end position="78"/>
    </location>
</feature>
<dbReference type="CDD" id="cd12082">
    <property type="entry name" value="MATE_like"/>
    <property type="match status" value="1"/>
</dbReference>
<feature type="transmembrane region" description="Helical" evidence="6">
    <location>
        <begin position="391"/>
        <end position="411"/>
    </location>
</feature>
<feature type="transmembrane region" description="Helical" evidence="6">
    <location>
        <begin position="417"/>
        <end position="436"/>
    </location>
</feature>
<feature type="transmembrane region" description="Helical" evidence="6">
    <location>
        <begin position="99"/>
        <end position="121"/>
    </location>
</feature>
<gene>
    <name evidence="7" type="ORF">JN11_01899</name>
</gene>
<comment type="caution">
    <text evidence="7">The sequence shown here is derived from an EMBL/GenBank/DDBJ whole genome shotgun (WGS) entry which is preliminary data.</text>
</comment>
<evidence type="ECO:0000256" key="5">
    <source>
        <dbReference type="ARBA" id="ARBA00023136"/>
    </source>
</evidence>